<reference evidence="11" key="1">
    <citation type="submission" date="2015-04" db="EMBL/GenBank/DDBJ databases">
        <title>Physiological reanalysis, assessment of diazotrophy, and genome sequences of multiple isolates of Streptomyces thermoautotrophicus.</title>
        <authorList>
            <person name="MacKellar D.C."/>
            <person name="Lieber L."/>
            <person name="Norman J."/>
            <person name="Bolger A."/>
            <person name="Tobin C."/>
            <person name="Murray J.W."/>
            <person name="Chang R."/>
            <person name="Ford T."/>
            <person name="Nguyen P.Q."/>
            <person name="Woodward J."/>
            <person name="Permingeat H."/>
            <person name="Joshi N.S."/>
            <person name="Silver P.A."/>
            <person name="Usadel B."/>
            <person name="Rutherford A.W."/>
            <person name="Friesen M."/>
            <person name="Prell J."/>
        </authorList>
    </citation>
    <scope>NUCLEOTIDE SEQUENCE [LARGE SCALE GENOMIC DNA]</scope>
    <source>
        <strain evidence="11">H1</strain>
    </source>
</reference>
<dbReference type="Proteomes" id="UP000070188">
    <property type="component" value="Unassembled WGS sequence"/>
</dbReference>
<comment type="subcellular location">
    <subcellularLocation>
        <location evidence="2">Cell membrane</location>
    </subcellularLocation>
</comment>
<comment type="caution">
    <text evidence="10">The sequence shown here is derived from an EMBL/GenBank/DDBJ whole genome shotgun (WGS) entry which is preliminary data.</text>
</comment>
<feature type="domain" description="PAS" evidence="9">
    <location>
        <begin position="23"/>
        <end position="69"/>
    </location>
</feature>
<dbReference type="PANTHER" id="PTHR43711:SF1">
    <property type="entry name" value="HISTIDINE KINASE 1"/>
    <property type="match status" value="1"/>
</dbReference>
<evidence type="ECO:0000256" key="3">
    <source>
        <dbReference type="ARBA" id="ARBA00012438"/>
    </source>
</evidence>
<dbReference type="AlphaFoldDB" id="A0A132MSE5"/>
<evidence type="ECO:0000259" key="8">
    <source>
        <dbReference type="PROSITE" id="PS50109"/>
    </source>
</evidence>
<dbReference type="Pfam" id="PF00989">
    <property type="entry name" value="PAS"/>
    <property type="match status" value="1"/>
</dbReference>
<evidence type="ECO:0000313" key="11">
    <source>
        <dbReference type="Proteomes" id="UP000070188"/>
    </source>
</evidence>
<dbReference type="InterPro" id="IPR035965">
    <property type="entry name" value="PAS-like_dom_sf"/>
</dbReference>
<evidence type="ECO:0000259" key="9">
    <source>
        <dbReference type="PROSITE" id="PS50112"/>
    </source>
</evidence>
<dbReference type="PANTHER" id="PTHR43711">
    <property type="entry name" value="TWO-COMPONENT HISTIDINE KINASE"/>
    <property type="match status" value="1"/>
</dbReference>
<sequence length="361" mass="39081">MTVDGRAAYGGLPDTAGLLLDPDELPDGLVVADETGQVVAFNAAAARITGIPADEVLGKHISEALPLEDFEGRHWWEYTDPYGGLATRTRQPERSLLLPGGREVLVTARYVRDGRCGPVRRLVVALRDTVARSRQERNSAELIATVAHELRSPLTSVKGFTATLLAKWERFTDEQKRLMLETVEADADRLTRLIAELLDIARIDAGRLEVRRQIVDMEATVHRHVERLVTAGYPPERFVVRVSGPLPEMWVDPDKLDQILANLLENAVRHGSGTVTIAVEAEGEGTAVTVSDEGPGIPAELVSRVFTKFWRGSRRGGTGLGLYIVKGLVEAHGGTITVGSAPSGGAQFRFTLPAGTPGFAS</sequence>
<dbReference type="STRING" id="1469144.LI90_1821"/>
<dbReference type="SUPFAM" id="SSF55785">
    <property type="entry name" value="PYP-like sensor domain (PAS domain)"/>
    <property type="match status" value="1"/>
</dbReference>
<dbReference type="OrthoDB" id="9813151at2"/>
<dbReference type="CDD" id="cd00130">
    <property type="entry name" value="PAS"/>
    <property type="match status" value="1"/>
</dbReference>
<dbReference type="Pfam" id="PF00512">
    <property type="entry name" value="HisKA"/>
    <property type="match status" value="1"/>
</dbReference>
<proteinExistence type="predicted"/>
<dbReference type="PATRIC" id="fig|1469144.10.peg.1975"/>
<evidence type="ECO:0000256" key="6">
    <source>
        <dbReference type="ARBA" id="ARBA00022777"/>
    </source>
</evidence>
<evidence type="ECO:0000256" key="7">
    <source>
        <dbReference type="ARBA" id="ARBA00023012"/>
    </source>
</evidence>
<dbReference type="Gene3D" id="1.10.287.130">
    <property type="match status" value="1"/>
</dbReference>
<dbReference type="PRINTS" id="PR00344">
    <property type="entry name" value="BCTRLSENSOR"/>
</dbReference>
<keyword evidence="4" id="KW-0597">Phosphoprotein</keyword>
<dbReference type="InterPro" id="IPR013767">
    <property type="entry name" value="PAS_fold"/>
</dbReference>
<dbReference type="PROSITE" id="PS50112">
    <property type="entry name" value="PAS"/>
    <property type="match status" value="1"/>
</dbReference>
<dbReference type="InterPro" id="IPR004358">
    <property type="entry name" value="Sig_transdc_His_kin-like_C"/>
</dbReference>
<evidence type="ECO:0000256" key="4">
    <source>
        <dbReference type="ARBA" id="ARBA00022553"/>
    </source>
</evidence>
<dbReference type="EC" id="2.7.13.3" evidence="3"/>
<dbReference type="InterPro" id="IPR003661">
    <property type="entry name" value="HisK_dim/P_dom"/>
</dbReference>
<dbReference type="SMART" id="SM00388">
    <property type="entry name" value="HisKA"/>
    <property type="match status" value="1"/>
</dbReference>
<dbReference type="NCBIfam" id="TIGR00229">
    <property type="entry name" value="sensory_box"/>
    <property type="match status" value="1"/>
</dbReference>
<dbReference type="InterPro" id="IPR005467">
    <property type="entry name" value="His_kinase_dom"/>
</dbReference>
<dbReference type="SUPFAM" id="SSF55874">
    <property type="entry name" value="ATPase domain of HSP90 chaperone/DNA topoisomerase II/histidine kinase"/>
    <property type="match status" value="1"/>
</dbReference>
<name>A0A132MSE5_9ACTN</name>
<dbReference type="InterPro" id="IPR036890">
    <property type="entry name" value="HATPase_C_sf"/>
</dbReference>
<dbReference type="GO" id="GO:0006355">
    <property type="term" value="P:regulation of DNA-templated transcription"/>
    <property type="evidence" value="ECO:0007669"/>
    <property type="project" value="InterPro"/>
</dbReference>
<dbReference type="Gene3D" id="3.30.450.20">
    <property type="entry name" value="PAS domain"/>
    <property type="match status" value="1"/>
</dbReference>
<dbReference type="SUPFAM" id="SSF47384">
    <property type="entry name" value="Homodimeric domain of signal transducing histidine kinase"/>
    <property type="match status" value="1"/>
</dbReference>
<dbReference type="CDD" id="cd00075">
    <property type="entry name" value="HATPase"/>
    <property type="match status" value="1"/>
</dbReference>
<dbReference type="InterPro" id="IPR000014">
    <property type="entry name" value="PAS"/>
</dbReference>
<evidence type="ECO:0000256" key="5">
    <source>
        <dbReference type="ARBA" id="ARBA00022679"/>
    </source>
</evidence>
<dbReference type="EMBL" id="LAXD01000001">
    <property type="protein sequence ID" value="KWX00798.1"/>
    <property type="molecule type" value="Genomic_DNA"/>
</dbReference>
<dbReference type="GO" id="GO:0005886">
    <property type="term" value="C:plasma membrane"/>
    <property type="evidence" value="ECO:0007669"/>
    <property type="project" value="UniProtKB-SubCell"/>
</dbReference>
<dbReference type="InterPro" id="IPR050736">
    <property type="entry name" value="Sensor_HK_Regulatory"/>
</dbReference>
<keyword evidence="7" id="KW-0902">Two-component regulatory system</keyword>
<keyword evidence="5" id="KW-0808">Transferase</keyword>
<feature type="domain" description="Histidine kinase" evidence="8">
    <location>
        <begin position="145"/>
        <end position="356"/>
    </location>
</feature>
<dbReference type="RefSeq" id="WP_066886616.1">
    <property type="nucleotide sequence ID" value="NZ_LAXD01000001.1"/>
</dbReference>
<keyword evidence="6" id="KW-0418">Kinase</keyword>
<gene>
    <name evidence="10" type="ORF">LI90_1821</name>
</gene>
<organism evidence="10 11">
    <name type="scientific">Carbonactinospora thermoautotrophica</name>
    <dbReference type="NCBI Taxonomy" id="1469144"/>
    <lineage>
        <taxon>Bacteria</taxon>
        <taxon>Bacillati</taxon>
        <taxon>Actinomycetota</taxon>
        <taxon>Actinomycetes</taxon>
        <taxon>Kitasatosporales</taxon>
        <taxon>Carbonactinosporaceae</taxon>
        <taxon>Carbonactinospora</taxon>
    </lineage>
</organism>
<dbReference type="InterPro" id="IPR003594">
    <property type="entry name" value="HATPase_dom"/>
</dbReference>
<dbReference type="SMART" id="SM00091">
    <property type="entry name" value="PAS"/>
    <property type="match status" value="1"/>
</dbReference>
<keyword evidence="11" id="KW-1185">Reference proteome</keyword>
<comment type="catalytic activity">
    <reaction evidence="1">
        <text>ATP + protein L-histidine = ADP + protein N-phospho-L-histidine.</text>
        <dbReference type="EC" id="2.7.13.3"/>
    </reaction>
</comment>
<dbReference type="GO" id="GO:0000155">
    <property type="term" value="F:phosphorelay sensor kinase activity"/>
    <property type="evidence" value="ECO:0007669"/>
    <property type="project" value="InterPro"/>
</dbReference>
<dbReference type="CDD" id="cd00082">
    <property type="entry name" value="HisKA"/>
    <property type="match status" value="1"/>
</dbReference>
<dbReference type="Gene3D" id="3.30.565.10">
    <property type="entry name" value="Histidine kinase-like ATPase, C-terminal domain"/>
    <property type="match status" value="1"/>
</dbReference>
<dbReference type="Pfam" id="PF02518">
    <property type="entry name" value="HATPase_c"/>
    <property type="match status" value="1"/>
</dbReference>
<protein>
    <recommendedName>
        <fullName evidence="3">histidine kinase</fullName>
        <ecNumber evidence="3">2.7.13.3</ecNumber>
    </recommendedName>
</protein>
<evidence type="ECO:0000256" key="2">
    <source>
        <dbReference type="ARBA" id="ARBA00004236"/>
    </source>
</evidence>
<dbReference type="SMART" id="SM00387">
    <property type="entry name" value="HATPase_c"/>
    <property type="match status" value="1"/>
</dbReference>
<dbReference type="PROSITE" id="PS50109">
    <property type="entry name" value="HIS_KIN"/>
    <property type="match status" value="1"/>
</dbReference>
<evidence type="ECO:0000313" key="10">
    <source>
        <dbReference type="EMBL" id="KWX00798.1"/>
    </source>
</evidence>
<dbReference type="InterPro" id="IPR036097">
    <property type="entry name" value="HisK_dim/P_sf"/>
</dbReference>
<accession>A0A132MSE5</accession>
<evidence type="ECO:0000256" key="1">
    <source>
        <dbReference type="ARBA" id="ARBA00000085"/>
    </source>
</evidence>